<dbReference type="Gene3D" id="2.60.40.1210">
    <property type="entry name" value="Cellobiose dehydrogenase, cytochrome domain"/>
    <property type="match status" value="2"/>
</dbReference>
<evidence type="ECO:0000259" key="5">
    <source>
        <dbReference type="PROSITE" id="PS50836"/>
    </source>
</evidence>
<feature type="transmembrane region" description="Helical" evidence="3">
    <location>
        <begin position="1191"/>
        <end position="1215"/>
    </location>
</feature>
<evidence type="ECO:0000259" key="4">
    <source>
        <dbReference type="PROSITE" id="PS50024"/>
    </source>
</evidence>
<dbReference type="SUPFAM" id="SSF49344">
    <property type="entry name" value="CBD9-like"/>
    <property type="match status" value="2"/>
</dbReference>
<feature type="region of interest" description="Disordered" evidence="2">
    <location>
        <begin position="776"/>
        <end position="801"/>
    </location>
</feature>
<dbReference type="InterPro" id="IPR002919">
    <property type="entry name" value="TIL_dom"/>
</dbReference>
<sequence>MSKTHCFPETIPNCPRQCGEARCVCKAGFVRQSNDENKCVPFDFCSAEEEPQCSANATYAKCGTACEPSCENMYDTSPCPASCETPACTCSDNYVRYKGGCIYWGDCPNLEDHLAFDEAQPTAKSEAASAAVTLKTTTTEAPKAESFGKTTPLLKPAQTVCPVNETMTECGQVCEANCVTIFTRTACDKCGDPECACIQGYARSNGVCVYWGDCPRQTQKSTPRFPKTTTIIPAKQAEQKEPKKFVSDDLSTDNEKCYGDWRYPDGCKDCDYKLSWNYVDESDEIEFSLETKAPQNWWTGVGFSPQGSMADADMIIIKSFNGKLSLLDMYSASYSVPTLDASQDAYSETVIGTHANGVLRAQFTRKRNTGDTKGDHIFSDTQCHNFLFPVEGGKLDENGNITIHTATPFVSGDKICVSSCISEEEEKPAKVTDTCETEYRYPPSCVESACDYIARWNYDAQRQDVKFEISSKDLGRWTGIGFSRDGKMANADIYTGWVYEGKAYVTDRYAYGRQLPAIDPADRSDIYEVEGKLFEEMQTISFRRKVVPKDTITDLPLDQCYYFLFPVGGGRVLARKSQDFSNPRTPIGFHDQETPKVSKTKICLCRDGKPLKSSEPHQVRVRRQALQQQQQQQQQSTVSAMACTDMVVGSVFDGRGRVRDMYSPSKASPRMDSFFAGEDDLSGAAAYSEDGVTTIVFRKKLNSNDPADHPILPGPMTVIWAKGADSERYQHTTGGEPIKADPAFFGTDLFKYHGKNRRGVLTIDFFEDSKSSVSKTTVTQAETSTSIRPLPNIPDAPTNEPDGFPSCSGRFSYPRGCEKLDCPYVVEWSSDGVEITFHLEAKVEDRKWTAVGFSRDGGMANSDVVVVSVERGEISVVDQFMPNYGRPAIDEQQDVYDIETAYKSGRVSANFSRRLATKDMNDVSLDECQFFLFTPTGGDLDGNGEILKHQDTPTSSQTKICLSMCNRHTTLSTLAVPVQTKPSPTTQKPKTTTESNDESMEYEDEDESEEKTTQRTTQKVPSTIPGKRLETTRKPAKTLPPIVTQMEDATKRYSLRVRILNREWSPALADPQSEHYRSFTKEVSEAINNLLAKKWQGMRVSKIVDYTKGSVIAEFEVDSNGSPPPMVRELAIYLEGAALRGEIEGFSVEPTTVKVKEMIIPEKPKEEKPMNESIDNLLQGISVDPELLRNVIVISIAALVLLLAVICCCCIMCRIRKTRNNFSPMRSSDSMEAKSYSDIPYKADSYPLPYPASYGPYGTLQPKHPKSQMMNGFENKAFQGPNGTHQRHFSQATTASNKGESSSPAPSGNGHEGMPDGMGETTYHEWYNKVASRPAAQHHEEAMPQLTAPPGAQPNRPPSTQPYVSYPNDPSAFYTLGGEHRQRRNPL</sequence>
<name>A0AAF3FH85_9BILA</name>
<proteinExistence type="predicted"/>
<protein>
    <submittedName>
        <fullName evidence="7">DOMON domain-containing protein</fullName>
    </submittedName>
</protein>
<feature type="domain" description="DOMON" evidence="5">
    <location>
        <begin position="450"/>
        <end position="569"/>
    </location>
</feature>
<organism evidence="6 7">
    <name type="scientific">Mesorhabditis belari</name>
    <dbReference type="NCBI Taxonomy" id="2138241"/>
    <lineage>
        <taxon>Eukaryota</taxon>
        <taxon>Metazoa</taxon>
        <taxon>Ecdysozoa</taxon>
        <taxon>Nematoda</taxon>
        <taxon>Chromadorea</taxon>
        <taxon>Rhabditida</taxon>
        <taxon>Rhabditina</taxon>
        <taxon>Rhabditomorpha</taxon>
        <taxon>Rhabditoidea</taxon>
        <taxon>Rhabditidae</taxon>
        <taxon>Mesorhabditinae</taxon>
        <taxon>Mesorhabditis</taxon>
    </lineage>
</organism>
<accession>A0AAF3FH85</accession>
<evidence type="ECO:0000313" key="6">
    <source>
        <dbReference type="Proteomes" id="UP000887575"/>
    </source>
</evidence>
<dbReference type="SUPFAM" id="SSF82671">
    <property type="entry name" value="SEA domain"/>
    <property type="match status" value="1"/>
</dbReference>
<evidence type="ECO:0000256" key="3">
    <source>
        <dbReference type="SAM" id="Phobius"/>
    </source>
</evidence>
<dbReference type="Pfam" id="PF03351">
    <property type="entry name" value="DOMON"/>
    <property type="match status" value="4"/>
</dbReference>
<keyword evidence="1" id="KW-0646">Protease inhibitor</keyword>
<feature type="domain" description="DOMON" evidence="5">
    <location>
        <begin position="270"/>
        <end position="392"/>
    </location>
</feature>
<dbReference type="PROSITE" id="PS50836">
    <property type="entry name" value="DOMON"/>
    <property type="match status" value="4"/>
</dbReference>
<reference evidence="7" key="1">
    <citation type="submission" date="2024-02" db="UniProtKB">
        <authorList>
            <consortium name="WormBaseParasite"/>
        </authorList>
    </citation>
    <scope>IDENTIFICATION</scope>
</reference>
<dbReference type="Gene3D" id="2.10.25.10">
    <property type="entry name" value="Laminin"/>
    <property type="match status" value="3"/>
</dbReference>
<feature type="compositionally biased region" description="Pro residues" evidence="2">
    <location>
        <begin position="1351"/>
        <end position="1360"/>
    </location>
</feature>
<dbReference type="SMART" id="SM00664">
    <property type="entry name" value="DoH"/>
    <property type="match status" value="4"/>
</dbReference>
<keyword evidence="3" id="KW-1133">Transmembrane helix</keyword>
<feature type="region of interest" description="Disordered" evidence="2">
    <location>
        <begin position="973"/>
        <end position="1028"/>
    </location>
</feature>
<dbReference type="WBParaSite" id="MBELARI_LOCUS6226">
    <property type="protein sequence ID" value="MBELARI_LOCUS6226"/>
    <property type="gene ID" value="MBELARI_LOCUS6226"/>
</dbReference>
<dbReference type="GO" id="GO:0004867">
    <property type="term" value="F:serine-type endopeptidase inhibitor activity"/>
    <property type="evidence" value="ECO:0007669"/>
    <property type="project" value="UniProtKB-KW"/>
</dbReference>
<dbReference type="PANTHER" id="PTHR46901:SF3">
    <property type="entry name" value="EGF-LIKE DOMAIN-CONTAINING PROTEIN"/>
    <property type="match status" value="1"/>
</dbReference>
<feature type="region of interest" description="Disordered" evidence="2">
    <location>
        <begin position="1334"/>
        <end position="1387"/>
    </location>
</feature>
<dbReference type="InterPro" id="IPR036364">
    <property type="entry name" value="SEA_dom_sf"/>
</dbReference>
<dbReference type="InterPro" id="IPR000082">
    <property type="entry name" value="SEA_dom"/>
</dbReference>
<keyword evidence="3" id="KW-0812">Transmembrane</keyword>
<dbReference type="PANTHER" id="PTHR46901">
    <property type="entry name" value="GH04942P"/>
    <property type="match status" value="1"/>
</dbReference>
<dbReference type="CDD" id="cd09631">
    <property type="entry name" value="DOMON_DOH"/>
    <property type="match status" value="4"/>
</dbReference>
<feature type="domain" description="DOMON" evidence="5">
    <location>
        <begin position="822"/>
        <end position="937"/>
    </location>
</feature>
<feature type="compositionally biased region" description="Acidic residues" evidence="2">
    <location>
        <begin position="995"/>
        <end position="1009"/>
    </location>
</feature>
<feature type="compositionally biased region" description="Polar residues" evidence="2">
    <location>
        <begin position="1281"/>
        <end position="1306"/>
    </location>
</feature>
<evidence type="ECO:0000256" key="1">
    <source>
        <dbReference type="ARBA" id="ARBA00022900"/>
    </source>
</evidence>
<dbReference type="Pfam" id="PF01390">
    <property type="entry name" value="SEA"/>
    <property type="match status" value="1"/>
</dbReference>
<keyword evidence="6" id="KW-1185">Reference proteome</keyword>
<evidence type="ECO:0000256" key="2">
    <source>
        <dbReference type="SAM" id="MobiDB-lite"/>
    </source>
</evidence>
<feature type="region of interest" description="Disordered" evidence="2">
    <location>
        <begin position="1263"/>
        <end position="1321"/>
    </location>
</feature>
<dbReference type="SUPFAM" id="SSF57567">
    <property type="entry name" value="Serine protease inhibitors"/>
    <property type="match status" value="2"/>
</dbReference>
<feature type="domain" description="SEA" evidence="4">
    <location>
        <begin position="1049"/>
        <end position="1160"/>
    </location>
</feature>
<keyword evidence="3" id="KW-0472">Membrane</keyword>
<keyword evidence="1" id="KW-0722">Serine protease inhibitor</keyword>
<evidence type="ECO:0000313" key="7">
    <source>
        <dbReference type="WBParaSite" id="MBELARI_LOCUS6226"/>
    </source>
</evidence>
<dbReference type="Proteomes" id="UP000887575">
    <property type="component" value="Unassembled WGS sequence"/>
</dbReference>
<dbReference type="CDD" id="cd19941">
    <property type="entry name" value="TIL"/>
    <property type="match status" value="3"/>
</dbReference>
<dbReference type="InterPro" id="IPR005018">
    <property type="entry name" value="DOMON_domain"/>
</dbReference>
<feature type="compositionally biased region" description="Low complexity" evidence="2">
    <location>
        <begin position="979"/>
        <end position="994"/>
    </location>
</feature>
<dbReference type="Pfam" id="PF01826">
    <property type="entry name" value="TIL"/>
    <property type="match status" value="2"/>
</dbReference>
<dbReference type="PROSITE" id="PS50024">
    <property type="entry name" value="SEA"/>
    <property type="match status" value="1"/>
</dbReference>
<dbReference type="InterPro" id="IPR045266">
    <property type="entry name" value="DOH_DOMON"/>
</dbReference>
<feature type="domain" description="DOMON" evidence="5">
    <location>
        <begin position="598"/>
        <end position="723"/>
    </location>
</feature>
<dbReference type="InterPro" id="IPR036084">
    <property type="entry name" value="Ser_inhib-like_sf"/>
</dbReference>